<dbReference type="InterPro" id="IPR023168">
    <property type="entry name" value="GatB_Yqey_C_2"/>
</dbReference>
<comment type="function">
    <text evidence="8 11">Allows the formation of correctly charged Asn-tRNA(Asn) or Gln-tRNA(Gln) through the transamidation of misacylated Asp-tRNA(Asn) or Glu-tRNA(Gln) in organisms which lack either or both of asparaginyl-tRNA or glutaminyl-tRNA synthetases. The reaction takes place in the presence of glutamine and ATP through an activated phospho-Asp-tRNA(Asn) or phospho-Glu-tRNA(Gln).</text>
</comment>
<dbReference type="InterPro" id="IPR006075">
    <property type="entry name" value="Asn/Gln-tRNA_Trfase_suB/E_cat"/>
</dbReference>
<name>A0A6N6RMT9_9FLAO</name>
<dbReference type="InterPro" id="IPR003789">
    <property type="entry name" value="Asn/Gln_tRNA_amidoTrase-B-like"/>
</dbReference>
<dbReference type="GO" id="GO:0006412">
    <property type="term" value="P:translation"/>
    <property type="evidence" value="ECO:0007669"/>
    <property type="project" value="UniProtKB-UniRule"/>
</dbReference>
<dbReference type="Pfam" id="PF02934">
    <property type="entry name" value="GatB_N"/>
    <property type="match status" value="1"/>
</dbReference>
<dbReference type="GO" id="GO:0050567">
    <property type="term" value="F:glutaminyl-tRNA synthase (glutamine-hydrolyzing) activity"/>
    <property type="evidence" value="ECO:0007669"/>
    <property type="project" value="UniProtKB-UniRule"/>
</dbReference>
<dbReference type="InterPro" id="IPR018027">
    <property type="entry name" value="Asn/Gln_amidotransferase"/>
</dbReference>
<evidence type="ECO:0000256" key="4">
    <source>
        <dbReference type="ARBA" id="ARBA00022598"/>
    </source>
</evidence>
<dbReference type="InterPro" id="IPR042114">
    <property type="entry name" value="GatB_C_1"/>
</dbReference>
<comment type="subunit">
    <text evidence="2 11">Heterotrimer of A, B and C subunits.</text>
</comment>
<dbReference type="Gene3D" id="1.10.150.380">
    <property type="entry name" value="GatB domain, N-terminal subdomain"/>
    <property type="match status" value="1"/>
</dbReference>
<evidence type="ECO:0000313" key="13">
    <source>
        <dbReference type="EMBL" id="KAB2814891.1"/>
    </source>
</evidence>
<dbReference type="PANTHER" id="PTHR11659">
    <property type="entry name" value="GLUTAMYL-TRNA GLN AMIDOTRANSFERASE SUBUNIT B MITOCHONDRIAL AND PROKARYOTIC PET112-RELATED"/>
    <property type="match status" value="1"/>
</dbReference>
<dbReference type="InterPro" id="IPR017958">
    <property type="entry name" value="Gln-tRNA_amidoTrfase_suB_CS"/>
</dbReference>
<evidence type="ECO:0000256" key="3">
    <source>
        <dbReference type="ARBA" id="ARBA00016923"/>
    </source>
</evidence>
<dbReference type="PANTHER" id="PTHR11659:SF4">
    <property type="entry name" value="ASPARTYL_GLUTAMYL-TRNA(GLN) AMIDOTRANSFERASE SUBUNIT B_E CATALYTIC DOMAIN-CONTAINING PROTEIN"/>
    <property type="match status" value="1"/>
</dbReference>
<proteinExistence type="inferred from homology"/>
<evidence type="ECO:0000256" key="11">
    <source>
        <dbReference type="HAMAP-Rule" id="MF_00121"/>
    </source>
</evidence>
<dbReference type="InterPro" id="IPR004413">
    <property type="entry name" value="GatB"/>
</dbReference>
<evidence type="ECO:0000259" key="12">
    <source>
        <dbReference type="SMART" id="SM00845"/>
    </source>
</evidence>
<dbReference type="Pfam" id="PF02637">
    <property type="entry name" value="GatB_Yqey"/>
    <property type="match status" value="1"/>
</dbReference>
<keyword evidence="7 11" id="KW-0648">Protein biosynthesis</keyword>
<evidence type="ECO:0000256" key="1">
    <source>
        <dbReference type="ARBA" id="ARBA00005306"/>
    </source>
</evidence>
<keyword evidence="6 11" id="KW-0067">ATP-binding</keyword>
<dbReference type="NCBIfam" id="TIGR00133">
    <property type="entry name" value="gatB"/>
    <property type="match status" value="1"/>
</dbReference>
<comment type="catalytic activity">
    <reaction evidence="10 11">
        <text>L-glutamyl-tRNA(Gln) + L-glutamine + ATP + H2O = L-glutaminyl-tRNA(Gln) + L-glutamate + ADP + phosphate + H(+)</text>
        <dbReference type="Rhea" id="RHEA:17521"/>
        <dbReference type="Rhea" id="RHEA-COMP:9681"/>
        <dbReference type="Rhea" id="RHEA-COMP:9684"/>
        <dbReference type="ChEBI" id="CHEBI:15377"/>
        <dbReference type="ChEBI" id="CHEBI:15378"/>
        <dbReference type="ChEBI" id="CHEBI:29985"/>
        <dbReference type="ChEBI" id="CHEBI:30616"/>
        <dbReference type="ChEBI" id="CHEBI:43474"/>
        <dbReference type="ChEBI" id="CHEBI:58359"/>
        <dbReference type="ChEBI" id="CHEBI:78520"/>
        <dbReference type="ChEBI" id="CHEBI:78521"/>
        <dbReference type="ChEBI" id="CHEBI:456216"/>
    </reaction>
</comment>
<evidence type="ECO:0000256" key="2">
    <source>
        <dbReference type="ARBA" id="ARBA00011123"/>
    </source>
</evidence>
<evidence type="ECO:0000256" key="9">
    <source>
        <dbReference type="ARBA" id="ARBA00047380"/>
    </source>
</evidence>
<dbReference type="GO" id="GO:0005524">
    <property type="term" value="F:ATP binding"/>
    <property type="evidence" value="ECO:0007669"/>
    <property type="project" value="UniProtKB-KW"/>
</dbReference>
<dbReference type="NCBIfam" id="NF004012">
    <property type="entry name" value="PRK05477.1-2"/>
    <property type="match status" value="1"/>
</dbReference>
<reference evidence="13 14" key="1">
    <citation type="submission" date="2019-09" db="EMBL/GenBank/DDBJ databases">
        <title>Genomes of family Cryomorphaceae.</title>
        <authorList>
            <person name="Bowman J.P."/>
        </authorList>
    </citation>
    <scope>NUCLEOTIDE SEQUENCE [LARGE SCALE GENOMIC DNA]</scope>
    <source>
        <strain evidence="13 14">LMG 25704</strain>
    </source>
</reference>
<comment type="similarity">
    <text evidence="1 11">Belongs to the GatB/GatE family. GatB subfamily.</text>
</comment>
<evidence type="ECO:0000256" key="5">
    <source>
        <dbReference type="ARBA" id="ARBA00022741"/>
    </source>
</evidence>
<dbReference type="Proteomes" id="UP000468650">
    <property type="component" value="Unassembled WGS sequence"/>
</dbReference>
<dbReference type="SUPFAM" id="SSF55931">
    <property type="entry name" value="Glutamine synthetase/guanido kinase"/>
    <property type="match status" value="1"/>
</dbReference>
<dbReference type="PROSITE" id="PS01234">
    <property type="entry name" value="GATB"/>
    <property type="match status" value="1"/>
</dbReference>
<dbReference type="EC" id="6.3.5.-" evidence="11"/>
<dbReference type="InterPro" id="IPR017959">
    <property type="entry name" value="Asn/Gln-tRNA_amidoTrfase_suB/E"/>
</dbReference>
<dbReference type="HAMAP" id="MF_00121">
    <property type="entry name" value="GatB"/>
    <property type="match status" value="1"/>
</dbReference>
<evidence type="ECO:0000256" key="6">
    <source>
        <dbReference type="ARBA" id="ARBA00022840"/>
    </source>
</evidence>
<dbReference type="NCBIfam" id="NF004014">
    <property type="entry name" value="PRK05477.1-4"/>
    <property type="match status" value="1"/>
</dbReference>
<dbReference type="SMART" id="SM00845">
    <property type="entry name" value="GatB_Yqey"/>
    <property type="match status" value="1"/>
</dbReference>
<dbReference type="EMBL" id="WBVO01000001">
    <property type="protein sequence ID" value="KAB2814891.1"/>
    <property type="molecule type" value="Genomic_DNA"/>
</dbReference>
<sequence>MSDSRLNTWEAIIGLEVHTQLSSKSKAYSSDATEYGAMPNTQVSPISLGHPGTLPVANTAVIEYAVRLGIACGCDIREWNEYARKNYFYADLPKGYQITQDKTPICTGGQVRIETSQGVKNIRLTRIHMEEDSGKSIHDLDPFHTLIDLNRAGVPLLEIVSEPDFRNGEEAYAYLSEVRKLVRYLDISDGNMEEGSLRCDVNVSVRKRGAEKFGTKVEVKNLNSFRNVQKAIDFEITRQIDAIEAGETIYQETRTFDASSGATSVLRTKEDAHDYRYFTEPDLQPVVVTQEYVSKVRETLPPLPQELLDKYTNELGLSDYDARVLTEDKSIAMYFEECLAANATPKAAANWIQGPIKAWLNDRADVIENFPIGAKTVAQLIELIEEGKVSNTVANQKIFPILLDNPESDPEAIAKENDWIQESDTNALQEHVQAALDMYPGKVEEYRNGKKGVLGLFMGEVMKRSQGKADPKVASQMLRETLDK</sequence>
<protein>
    <recommendedName>
        <fullName evidence="3 11">Aspartyl/glutamyl-tRNA(Asn/Gln) amidotransferase subunit B</fullName>
        <shortName evidence="11">Asp/Glu-ADT subunit B</shortName>
        <ecNumber evidence="11">6.3.5.-</ecNumber>
    </recommendedName>
</protein>
<dbReference type="RefSeq" id="WP_151666468.1">
    <property type="nucleotide sequence ID" value="NZ_WBVO01000001.1"/>
</dbReference>
<keyword evidence="13" id="KW-0808">Transferase</keyword>
<evidence type="ECO:0000256" key="8">
    <source>
        <dbReference type="ARBA" id="ARBA00024799"/>
    </source>
</evidence>
<comment type="catalytic activity">
    <reaction evidence="9 11">
        <text>L-aspartyl-tRNA(Asn) + L-glutamine + ATP + H2O = L-asparaginyl-tRNA(Asn) + L-glutamate + ADP + phosphate + 2 H(+)</text>
        <dbReference type="Rhea" id="RHEA:14513"/>
        <dbReference type="Rhea" id="RHEA-COMP:9674"/>
        <dbReference type="Rhea" id="RHEA-COMP:9677"/>
        <dbReference type="ChEBI" id="CHEBI:15377"/>
        <dbReference type="ChEBI" id="CHEBI:15378"/>
        <dbReference type="ChEBI" id="CHEBI:29985"/>
        <dbReference type="ChEBI" id="CHEBI:30616"/>
        <dbReference type="ChEBI" id="CHEBI:43474"/>
        <dbReference type="ChEBI" id="CHEBI:58359"/>
        <dbReference type="ChEBI" id="CHEBI:78515"/>
        <dbReference type="ChEBI" id="CHEBI:78516"/>
        <dbReference type="ChEBI" id="CHEBI:456216"/>
    </reaction>
</comment>
<dbReference type="OrthoDB" id="9804078at2"/>
<feature type="domain" description="Asn/Gln amidotransferase" evidence="12">
    <location>
        <begin position="333"/>
        <end position="482"/>
    </location>
</feature>
<dbReference type="Gene3D" id="1.10.10.410">
    <property type="match status" value="1"/>
</dbReference>
<dbReference type="InterPro" id="IPR014746">
    <property type="entry name" value="Gln_synth/guanido_kin_cat_dom"/>
</dbReference>
<keyword evidence="4 11" id="KW-0436">Ligase</keyword>
<dbReference type="GO" id="GO:0016740">
    <property type="term" value="F:transferase activity"/>
    <property type="evidence" value="ECO:0007669"/>
    <property type="project" value="UniProtKB-KW"/>
</dbReference>
<evidence type="ECO:0000256" key="10">
    <source>
        <dbReference type="ARBA" id="ARBA00047913"/>
    </source>
</evidence>
<keyword evidence="5 11" id="KW-0547">Nucleotide-binding</keyword>
<dbReference type="FunFam" id="1.10.10.410:FF:000001">
    <property type="entry name" value="Aspartyl/glutamyl-tRNA(Asn/Gln) amidotransferase subunit B"/>
    <property type="match status" value="1"/>
</dbReference>
<evidence type="ECO:0000313" key="14">
    <source>
        <dbReference type="Proteomes" id="UP000468650"/>
    </source>
</evidence>
<evidence type="ECO:0000256" key="7">
    <source>
        <dbReference type="ARBA" id="ARBA00022917"/>
    </source>
</evidence>
<keyword evidence="14" id="KW-1185">Reference proteome</keyword>
<dbReference type="AlphaFoldDB" id="A0A6N6RMT9"/>
<accession>A0A6N6RMT9</accession>
<comment type="caution">
    <text evidence="13">The sequence shown here is derived from an EMBL/GenBank/DDBJ whole genome shotgun (WGS) entry which is preliminary data.</text>
</comment>
<organism evidence="13 14">
    <name type="scientific">Phaeocystidibacter luteus</name>
    <dbReference type="NCBI Taxonomy" id="911197"/>
    <lineage>
        <taxon>Bacteria</taxon>
        <taxon>Pseudomonadati</taxon>
        <taxon>Bacteroidota</taxon>
        <taxon>Flavobacteriia</taxon>
        <taxon>Flavobacteriales</taxon>
        <taxon>Phaeocystidibacteraceae</taxon>
        <taxon>Phaeocystidibacter</taxon>
    </lineage>
</organism>
<dbReference type="SUPFAM" id="SSF89095">
    <property type="entry name" value="GatB/YqeY motif"/>
    <property type="match status" value="1"/>
</dbReference>
<gene>
    <name evidence="11 13" type="primary">gatB</name>
    <name evidence="13" type="ORF">F8C67_03835</name>
</gene>